<organism evidence="2 5">
    <name type="scientific">Parabacteroides distasonis</name>
    <dbReference type="NCBI Taxonomy" id="823"/>
    <lineage>
        <taxon>Bacteria</taxon>
        <taxon>Pseudomonadati</taxon>
        <taxon>Bacteroidota</taxon>
        <taxon>Bacteroidia</taxon>
        <taxon>Bacteroidales</taxon>
        <taxon>Tannerellaceae</taxon>
        <taxon>Parabacteroides</taxon>
    </lineage>
</organism>
<evidence type="ECO:0000313" key="4">
    <source>
        <dbReference type="Proteomes" id="UP000095455"/>
    </source>
</evidence>
<dbReference type="EMBL" id="WKMC01000011">
    <property type="protein sequence ID" value="MRZ51467.1"/>
    <property type="molecule type" value="Genomic_DNA"/>
</dbReference>
<evidence type="ECO:0000313" key="3">
    <source>
        <dbReference type="EMBL" id="MSB74603.1"/>
    </source>
</evidence>
<dbReference type="PROSITE" id="PS51257">
    <property type="entry name" value="PROKAR_LIPOPROTEIN"/>
    <property type="match status" value="1"/>
</dbReference>
<dbReference type="AlphaFoldDB" id="A0A174J195"/>
<dbReference type="OrthoDB" id="1029826at2"/>
<dbReference type="EMBL" id="WKMO01000014">
    <property type="protein sequence ID" value="MSB74603.1"/>
    <property type="molecule type" value="Genomic_DNA"/>
</dbReference>
<comment type="caution">
    <text evidence="2">The sequence shown here is derived from an EMBL/GenBank/DDBJ whole genome shotgun (WGS) entry which is preliminary data.</text>
</comment>
<reference evidence="5 6" key="2">
    <citation type="journal article" date="2019" name="Nat. Med.">
        <title>A library of human gut bacterial isolates paired with longitudinal multiomics data enables mechanistic microbiome research.</title>
        <authorList>
            <person name="Poyet M."/>
            <person name="Groussin M."/>
            <person name="Gibbons S.M."/>
            <person name="Avila-Pacheco J."/>
            <person name="Jiang X."/>
            <person name="Kearney S.M."/>
            <person name="Perrotta A.R."/>
            <person name="Berdy B."/>
            <person name="Zhao S."/>
            <person name="Lieberman T.D."/>
            <person name="Swanson P.K."/>
            <person name="Smith M."/>
            <person name="Roesemann S."/>
            <person name="Alexander J.E."/>
            <person name="Rich S.A."/>
            <person name="Livny J."/>
            <person name="Vlamakis H."/>
            <person name="Clish C."/>
            <person name="Bullock K."/>
            <person name="Deik A."/>
            <person name="Scott J."/>
            <person name="Pierce K.A."/>
            <person name="Xavier R.J."/>
            <person name="Alm E.J."/>
        </authorList>
    </citation>
    <scope>NUCLEOTIDE SEQUENCE [LARGE SCALE GENOMIC DNA]</scope>
    <source>
        <strain evidence="3 6">BIOML-A20</strain>
        <strain evidence="2 5">BIOML-A32</strain>
    </source>
</reference>
<evidence type="ECO:0000313" key="6">
    <source>
        <dbReference type="Proteomes" id="UP000441609"/>
    </source>
</evidence>
<dbReference type="InterPro" id="IPR027840">
    <property type="entry name" value="DUF4493"/>
</dbReference>
<dbReference type="RefSeq" id="WP_005860755.1">
    <property type="nucleotide sequence ID" value="NZ_BQOC01000004.1"/>
</dbReference>
<dbReference type="Proteomes" id="UP000441609">
    <property type="component" value="Unassembled WGS sequence"/>
</dbReference>
<proteinExistence type="predicted"/>
<reference evidence="1 4" key="1">
    <citation type="submission" date="2015-09" db="EMBL/GenBank/DDBJ databases">
        <authorList>
            <consortium name="Pathogen Informatics"/>
        </authorList>
    </citation>
    <scope>NUCLEOTIDE SEQUENCE [LARGE SCALE GENOMIC DNA]</scope>
    <source>
        <strain evidence="1 4">2789STDY5608822</strain>
    </source>
</reference>
<dbReference type="EMBL" id="CYYK01000013">
    <property type="protein sequence ID" value="CUO90849.1"/>
    <property type="molecule type" value="Genomic_DNA"/>
</dbReference>
<dbReference type="Proteomes" id="UP000095455">
    <property type="component" value="Unassembled WGS sequence"/>
</dbReference>
<accession>A0A174J195</accession>
<gene>
    <name evidence="1" type="ORF">ERS852380_03433</name>
    <name evidence="2" type="ORF">GKD66_14780</name>
    <name evidence="3" type="ORF">GKD70_15160</name>
</gene>
<dbReference type="Pfam" id="PF14900">
    <property type="entry name" value="DUF4493"/>
    <property type="match status" value="1"/>
</dbReference>
<evidence type="ECO:0000313" key="5">
    <source>
        <dbReference type="Proteomes" id="UP000441358"/>
    </source>
</evidence>
<dbReference type="Proteomes" id="UP000441358">
    <property type="component" value="Unassembled WGS sequence"/>
</dbReference>
<protein>
    <submittedName>
        <fullName evidence="2">DUF4493 domain-containing protein</fullName>
    </submittedName>
</protein>
<evidence type="ECO:0000313" key="1">
    <source>
        <dbReference type="EMBL" id="CUO90849.1"/>
    </source>
</evidence>
<name>A0A174J195_PARDI</name>
<sequence>MKHIVYILLTLILLASCQKDEAFDISEGKGTLILENLSVQTENVNTVSTRAVQNDLYVEIWQNGQLMSGQQYEPGKVPAKLDLPAGSYLLKTYNLAYKDMPNWVDTETGGAAFYAEKNFKIDAGKINYLNVEVPMVNIGVSLKLPEGFSDRFKDYHFTVQFGNRSVEISNGETAYFPSSEVTYILSVTNNDGENKTNSKTIKSPVAGTIYEISYGYATKGLIVNAKYGL</sequence>
<evidence type="ECO:0000313" key="2">
    <source>
        <dbReference type="EMBL" id="MRZ51467.1"/>
    </source>
</evidence>